<protein>
    <recommendedName>
        <fullName evidence="4">Ras modification protein ERF4</fullName>
    </recommendedName>
</protein>
<evidence type="ECO:0000256" key="4">
    <source>
        <dbReference type="ARBA" id="ARBA00018463"/>
    </source>
</evidence>
<feature type="domain" description="Golgin subfamily A member 7/ERF4" evidence="8">
    <location>
        <begin position="44"/>
        <end position="155"/>
    </location>
</feature>
<dbReference type="OrthoDB" id="2190159at2759"/>
<evidence type="ECO:0000256" key="1">
    <source>
        <dbReference type="ARBA" id="ARBA00004406"/>
    </source>
</evidence>
<dbReference type="EMBL" id="KN822263">
    <property type="protein sequence ID" value="KIM51365.1"/>
    <property type="molecule type" value="Genomic_DNA"/>
</dbReference>
<accession>A0A0C3CRY8</accession>
<evidence type="ECO:0000259" key="8">
    <source>
        <dbReference type="Pfam" id="PF10256"/>
    </source>
</evidence>
<keyword evidence="7" id="KW-0812">Transmembrane</keyword>
<feature type="transmembrane region" description="Helical" evidence="7">
    <location>
        <begin position="97"/>
        <end position="118"/>
    </location>
</feature>
<dbReference type="GO" id="GO:0005789">
    <property type="term" value="C:endoplasmic reticulum membrane"/>
    <property type="evidence" value="ECO:0007669"/>
    <property type="project" value="UniProtKB-SubCell"/>
</dbReference>
<evidence type="ECO:0000256" key="6">
    <source>
        <dbReference type="ARBA" id="ARBA00023136"/>
    </source>
</evidence>
<keyword evidence="5" id="KW-0256">Endoplasmic reticulum</keyword>
<keyword evidence="7" id="KW-1133">Transmembrane helix</keyword>
<evidence type="ECO:0000313" key="9">
    <source>
        <dbReference type="EMBL" id="KIM51365.1"/>
    </source>
</evidence>
<evidence type="ECO:0000256" key="3">
    <source>
        <dbReference type="ARBA" id="ARBA00011396"/>
    </source>
</evidence>
<dbReference type="GO" id="GO:0031211">
    <property type="term" value="C:endoplasmic reticulum palmitoyltransferase complex"/>
    <property type="evidence" value="ECO:0007669"/>
    <property type="project" value="TreeGrafter"/>
</dbReference>
<dbReference type="STRING" id="1036808.A0A0C3CRY8"/>
<comment type="similarity">
    <text evidence="2">Belongs to the ERF4 family.</text>
</comment>
<reference evidence="10" key="2">
    <citation type="submission" date="2015-01" db="EMBL/GenBank/DDBJ databases">
        <title>Evolutionary Origins and Diversification of the Mycorrhizal Mutualists.</title>
        <authorList>
            <consortium name="DOE Joint Genome Institute"/>
            <consortium name="Mycorrhizal Genomics Consortium"/>
            <person name="Kohler A."/>
            <person name="Kuo A."/>
            <person name="Nagy L.G."/>
            <person name="Floudas D."/>
            <person name="Copeland A."/>
            <person name="Barry K.W."/>
            <person name="Cichocki N."/>
            <person name="Veneault-Fourrey C."/>
            <person name="LaButti K."/>
            <person name="Lindquist E.A."/>
            <person name="Lipzen A."/>
            <person name="Lundell T."/>
            <person name="Morin E."/>
            <person name="Murat C."/>
            <person name="Riley R."/>
            <person name="Ohm R."/>
            <person name="Sun H."/>
            <person name="Tunlid A."/>
            <person name="Henrissat B."/>
            <person name="Grigoriev I.V."/>
            <person name="Hibbett D.S."/>
            <person name="Martin F."/>
        </authorList>
    </citation>
    <scope>NUCLEOTIDE SEQUENCE [LARGE SCALE GENOMIC DNA]</scope>
    <source>
        <strain evidence="10">Foug A</strain>
    </source>
</reference>
<dbReference type="InterPro" id="IPR019383">
    <property type="entry name" value="Golgin_A_7/ERF4"/>
</dbReference>
<evidence type="ECO:0000256" key="7">
    <source>
        <dbReference type="SAM" id="Phobius"/>
    </source>
</evidence>
<comment type="subunit">
    <text evidence="3">Interacts with ERF2.</text>
</comment>
<name>A0A0C3CRY8_9AGAM</name>
<evidence type="ECO:0000256" key="2">
    <source>
        <dbReference type="ARBA" id="ARBA00007732"/>
    </source>
</evidence>
<organism evidence="9 10">
    <name type="scientific">Scleroderma citrinum Foug A</name>
    <dbReference type="NCBI Taxonomy" id="1036808"/>
    <lineage>
        <taxon>Eukaryota</taxon>
        <taxon>Fungi</taxon>
        <taxon>Dikarya</taxon>
        <taxon>Basidiomycota</taxon>
        <taxon>Agaricomycotina</taxon>
        <taxon>Agaricomycetes</taxon>
        <taxon>Agaricomycetidae</taxon>
        <taxon>Boletales</taxon>
        <taxon>Sclerodermatineae</taxon>
        <taxon>Sclerodermataceae</taxon>
        <taxon>Scleroderma</taxon>
    </lineage>
</organism>
<dbReference type="GO" id="GO:0006612">
    <property type="term" value="P:protein targeting to membrane"/>
    <property type="evidence" value="ECO:0007669"/>
    <property type="project" value="TreeGrafter"/>
</dbReference>
<dbReference type="InParanoid" id="A0A0C3CRY8"/>
<comment type="subcellular location">
    <subcellularLocation>
        <location evidence="1">Endoplasmic reticulum membrane</location>
        <topology evidence="1">Peripheral membrane protein</topology>
    </subcellularLocation>
</comment>
<dbReference type="PANTHER" id="PTHR13254">
    <property type="entry name" value="GOLGI AUTOANTIGEN, GOLGIN SUBFAMILY A, 7"/>
    <property type="match status" value="1"/>
</dbReference>
<dbReference type="HOGENOM" id="CLU_117313_0_0_1"/>
<dbReference type="Proteomes" id="UP000053989">
    <property type="component" value="Unassembled WGS sequence"/>
</dbReference>
<sequence>MVSRTSRRRPLIPHSSYYFGPPPADCAYGTPPVGHIGVHHPREIIRIERDYASGEVVQFTPIYPLELEGRITPTQFLETINDINEILISAYSIRHSFVYNFFAIATLQLSTLLVASHYTKEMRRLQEKFEELNTQLYNPVGLNILWPRNVAFLFVSLDCGL</sequence>
<dbReference type="PANTHER" id="PTHR13254:SF0">
    <property type="entry name" value="GOLGIN SUBFAMILY A MEMBER 7_ERF4 DOMAIN-CONTAINING PROTEIN"/>
    <property type="match status" value="1"/>
</dbReference>
<dbReference type="InterPro" id="IPR051371">
    <property type="entry name" value="Ras_palmitoyltransferase"/>
</dbReference>
<evidence type="ECO:0000256" key="5">
    <source>
        <dbReference type="ARBA" id="ARBA00022824"/>
    </source>
</evidence>
<reference evidence="9 10" key="1">
    <citation type="submission" date="2014-04" db="EMBL/GenBank/DDBJ databases">
        <authorList>
            <consortium name="DOE Joint Genome Institute"/>
            <person name="Kuo A."/>
            <person name="Kohler A."/>
            <person name="Nagy L.G."/>
            <person name="Floudas D."/>
            <person name="Copeland A."/>
            <person name="Barry K.W."/>
            <person name="Cichocki N."/>
            <person name="Veneault-Fourrey C."/>
            <person name="LaButti K."/>
            <person name="Lindquist E.A."/>
            <person name="Lipzen A."/>
            <person name="Lundell T."/>
            <person name="Morin E."/>
            <person name="Murat C."/>
            <person name="Sun H."/>
            <person name="Tunlid A."/>
            <person name="Henrissat B."/>
            <person name="Grigoriev I.V."/>
            <person name="Hibbett D.S."/>
            <person name="Martin F."/>
            <person name="Nordberg H.P."/>
            <person name="Cantor M.N."/>
            <person name="Hua S.X."/>
        </authorList>
    </citation>
    <scope>NUCLEOTIDE SEQUENCE [LARGE SCALE GENOMIC DNA]</scope>
    <source>
        <strain evidence="9 10">Foug A</strain>
    </source>
</reference>
<keyword evidence="10" id="KW-1185">Reference proteome</keyword>
<dbReference type="AlphaFoldDB" id="A0A0C3CRY8"/>
<gene>
    <name evidence="9" type="ORF">SCLCIDRAFT_143434</name>
</gene>
<keyword evidence="6 7" id="KW-0472">Membrane</keyword>
<evidence type="ECO:0000313" key="10">
    <source>
        <dbReference type="Proteomes" id="UP000053989"/>
    </source>
</evidence>
<dbReference type="Pfam" id="PF10256">
    <property type="entry name" value="Erf4"/>
    <property type="match status" value="1"/>
</dbReference>
<proteinExistence type="inferred from homology"/>